<keyword evidence="3" id="KW-1185">Reference proteome</keyword>
<dbReference type="Proteomes" id="UP001229421">
    <property type="component" value="Unassembled WGS sequence"/>
</dbReference>
<evidence type="ECO:0000313" key="2">
    <source>
        <dbReference type="EMBL" id="KAK1427840.1"/>
    </source>
</evidence>
<name>A0AAD8KY30_TARER</name>
<proteinExistence type="predicted"/>
<protein>
    <recommendedName>
        <fullName evidence="1">Tf2-1-like SH3-like domain-containing protein</fullName>
    </recommendedName>
</protein>
<dbReference type="SUPFAM" id="SSF56672">
    <property type="entry name" value="DNA/RNA polymerases"/>
    <property type="match status" value="1"/>
</dbReference>
<dbReference type="EMBL" id="JAUHHV010000004">
    <property type="protein sequence ID" value="KAK1427840.1"/>
    <property type="molecule type" value="Genomic_DNA"/>
</dbReference>
<evidence type="ECO:0000259" key="1">
    <source>
        <dbReference type="Pfam" id="PF24626"/>
    </source>
</evidence>
<dbReference type="Gene3D" id="3.10.10.10">
    <property type="entry name" value="HIV Type 1 Reverse Transcriptase, subunit A, domain 1"/>
    <property type="match status" value="1"/>
</dbReference>
<sequence length="382" mass="44004">MVVHDEVVPEPNRVRESAVDSPGIERGFPSIFKIDDSSSTPRLDSILEKSIERFLLTLAASPLDIVRWIEKVESVMAIRNCQDGQRIKNATFCFEKIVRLPFENGEVLTILGDKGKSSLKIINVMKAYEYLSGGCPALLVRAINASDAEQKFEEHMCCFVIKKDGSFRMCIDYRELNKLMIKNRYLSPRIDDLFDLLQEMLRNEKFYAMISQCEFWLREVRVLGHVINEDGIHVDPAEIEANKNLEERNSYGGPLRVEALYERKCHSRLCYAKTGEKELSVPNIIQETTDMVFQVMKRFEAVVYRQKSYADNRMRPLELRVGNRVFLKVSPWKGVVRFGNQGKLNPRYIGPFEILKRIGLVAYRLKLPSELIGVRDVSVSRI</sequence>
<gene>
    <name evidence="2" type="ORF">QVD17_16538</name>
</gene>
<dbReference type="AlphaFoldDB" id="A0AAD8KY30"/>
<comment type="caution">
    <text evidence="2">The sequence shown here is derived from an EMBL/GenBank/DDBJ whole genome shotgun (WGS) entry which is preliminary data.</text>
</comment>
<dbReference type="InterPro" id="IPR043502">
    <property type="entry name" value="DNA/RNA_pol_sf"/>
</dbReference>
<dbReference type="PANTHER" id="PTHR46148">
    <property type="entry name" value="CHROMO DOMAIN-CONTAINING PROTEIN"/>
    <property type="match status" value="1"/>
</dbReference>
<evidence type="ECO:0000313" key="3">
    <source>
        <dbReference type="Proteomes" id="UP001229421"/>
    </source>
</evidence>
<dbReference type="InterPro" id="IPR056924">
    <property type="entry name" value="SH3_Tf2-1"/>
</dbReference>
<dbReference type="Pfam" id="PF24626">
    <property type="entry name" value="SH3_Tf2-1"/>
    <property type="match status" value="1"/>
</dbReference>
<dbReference type="PANTHER" id="PTHR46148:SF59">
    <property type="entry name" value="NUCLEOTIDYLTRANSFERASE, RIBONUCLEASE H"/>
    <property type="match status" value="1"/>
</dbReference>
<reference evidence="2" key="1">
    <citation type="journal article" date="2023" name="bioRxiv">
        <title>Improved chromosome-level genome assembly for marigold (Tagetes erecta).</title>
        <authorList>
            <person name="Jiang F."/>
            <person name="Yuan L."/>
            <person name="Wang S."/>
            <person name="Wang H."/>
            <person name="Xu D."/>
            <person name="Wang A."/>
            <person name="Fan W."/>
        </authorList>
    </citation>
    <scope>NUCLEOTIDE SEQUENCE</scope>
    <source>
        <strain evidence="2">WSJ</strain>
        <tissue evidence="2">Leaf</tissue>
    </source>
</reference>
<accession>A0AAD8KY30</accession>
<feature type="domain" description="Tf2-1-like SH3-like" evidence="1">
    <location>
        <begin position="322"/>
        <end position="372"/>
    </location>
</feature>
<organism evidence="2 3">
    <name type="scientific">Tagetes erecta</name>
    <name type="common">African marigold</name>
    <dbReference type="NCBI Taxonomy" id="13708"/>
    <lineage>
        <taxon>Eukaryota</taxon>
        <taxon>Viridiplantae</taxon>
        <taxon>Streptophyta</taxon>
        <taxon>Embryophyta</taxon>
        <taxon>Tracheophyta</taxon>
        <taxon>Spermatophyta</taxon>
        <taxon>Magnoliopsida</taxon>
        <taxon>eudicotyledons</taxon>
        <taxon>Gunneridae</taxon>
        <taxon>Pentapetalae</taxon>
        <taxon>asterids</taxon>
        <taxon>campanulids</taxon>
        <taxon>Asterales</taxon>
        <taxon>Asteraceae</taxon>
        <taxon>Asteroideae</taxon>
        <taxon>Heliantheae alliance</taxon>
        <taxon>Tageteae</taxon>
        <taxon>Tagetes</taxon>
    </lineage>
</organism>